<name>A0A0F9DN26_9ZZZZ</name>
<dbReference type="EMBL" id="LAZR01040898">
    <property type="protein sequence ID" value="KKL13333.1"/>
    <property type="molecule type" value="Genomic_DNA"/>
</dbReference>
<feature type="non-terminal residue" evidence="1">
    <location>
        <position position="1"/>
    </location>
</feature>
<protein>
    <submittedName>
        <fullName evidence="1">Uncharacterized protein</fullName>
    </submittedName>
</protein>
<proteinExistence type="predicted"/>
<evidence type="ECO:0000313" key="1">
    <source>
        <dbReference type="EMBL" id="KKL13333.1"/>
    </source>
</evidence>
<accession>A0A0F9DN26</accession>
<dbReference type="AlphaFoldDB" id="A0A0F9DN26"/>
<organism evidence="1">
    <name type="scientific">marine sediment metagenome</name>
    <dbReference type="NCBI Taxonomy" id="412755"/>
    <lineage>
        <taxon>unclassified sequences</taxon>
        <taxon>metagenomes</taxon>
        <taxon>ecological metagenomes</taxon>
    </lineage>
</organism>
<comment type="caution">
    <text evidence="1">The sequence shown here is derived from an EMBL/GenBank/DDBJ whole genome shotgun (WGS) entry which is preliminary data.</text>
</comment>
<sequence>DIPLTIKFYAEHMCEIGQWSTHKTAMFGLEQKDQDTYTILLKTREFAE</sequence>
<reference evidence="1" key="1">
    <citation type="journal article" date="2015" name="Nature">
        <title>Complex archaea that bridge the gap between prokaryotes and eukaryotes.</title>
        <authorList>
            <person name="Spang A."/>
            <person name="Saw J.H."/>
            <person name="Jorgensen S.L."/>
            <person name="Zaremba-Niedzwiedzka K."/>
            <person name="Martijn J."/>
            <person name="Lind A.E."/>
            <person name="van Eijk R."/>
            <person name="Schleper C."/>
            <person name="Guy L."/>
            <person name="Ettema T.J."/>
        </authorList>
    </citation>
    <scope>NUCLEOTIDE SEQUENCE</scope>
</reference>
<gene>
    <name evidence="1" type="ORF">LCGC14_2526800</name>
</gene>